<evidence type="ECO:0000256" key="4">
    <source>
        <dbReference type="ARBA" id="ARBA00022806"/>
    </source>
</evidence>
<evidence type="ECO:0000256" key="3">
    <source>
        <dbReference type="ARBA" id="ARBA00022801"/>
    </source>
</evidence>
<protein>
    <recommendedName>
        <fullName evidence="7">ATP-dependent RNA helicase RhlB</fullName>
        <ecNumber evidence="7">3.6.4.13</ecNumber>
    </recommendedName>
</protein>
<dbReference type="InterPro" id="IPR014001">
    <property type="entry name" value="Helicase_ATP-bd"/>
</dbReference>
<dbReference type="HAMAP" id="MF_00661">
    <property type="entry name" value="DEAD_helicase_RhlB"/>
    <property type="match status" value="1"/>
</dbReference>
<dbReference type="SMART" id="SM00487">
    <property type="entry name" value="DEXDc"/>
    <property type="match status" value="1"/>
</dbReference>
<evidence type="ECO:0000256" key="9">
    <source>
        <dbReference type="SAM" id="MobiDB-lite"/>
    </source>
</evidence>
<comment type="catalytic activity">
    <reaction evidence="7">
        <text>ATP + H2O = ADP + phosphate + H(+)</text>
        <dbReference type="Rhea" id="RHEA:13065"/>
        <dbReference type="ChEBI" id="CHEBI:15377"/>
        <dbReference type="ChEBI" id="CHEBI:15378"/>
        <dbReference type="ChEBI" id="CHEBI:30616"/>
        <dbReference type="ChEBI" id="CHEBI:43474"/>
        <dbReference type="ChEBI" id="CHEBI:456216"/>
        <dbReference type="EC" id="3.6.4.13"/>
    </reaction>
</comment>
<keyword evidence="5 7" id="KW-0067">ATP-binding</keyword>
<evidence type="ECO:0000259" key="10">
    <source>
        <dbReference type="PROSITE" id="PS51192"/>
    </source>
</evidence>
<feature type="domain" description="DEAD-box RNA helicase Q" evidence="12">
    <location>
        <begin position="9"/>
        <end position="37"/>
    </location>
</feature>
<dbReference type="SMART" id="SM00490">
    <property type="entry name" value="HELICc"/>
    <property type="match status" value="1"/>
</dbReference>
<dbReference type="InterPro" id="IPR044742">
    <property type="entry name" value="DEAD/DEAH_RhlB"/>
</dbReference>
<feature type="compositionally biased region" description="Low complexity" evidence="9">
    <location>
        <begin position="483"/>
        <end position="493"/>
    </location>
</feature>
<name>A0A2Z6E8U6_9GAMM</name>
<comment type="subunit">
    <text evidence="7">Component of the RNA degradosome, which is a multiprotein complex involved in RNA processing and mRNA degradation.</text>
</comment>
<evidence type="ECO:0000313" key="13">
    <source>
        <dbReference type="EMBL" id="BBD81251.1"/>
    </source>
</evidence>
<reference evidence="14" key="2">
    <citation type="submission" date="2018-06" db="EMBL/GenBank/DDBJ databases">
        <title>Genome sequence of Rhodanobacteraceae bacterium strain Dysh456.</title>
        <authorList>
            <person name="Fukui M."/>
        </authorList>
    </citation>
    <scope>NUCLEOTIDE SEQUENCE [LARGE SCALE GENOMIC DNA]</scope>
    <source>
        <strain evidence="14">Dysh456</strain>
    </source>
</reference>
<comment type="similarity">
    <text evidence="7">Belongs to the DEAD box helicase family. RhlB subfamily.</text>
</comment>
<dbReference type="InterPro" id="IPR000629">
    <property type="entry name" value="RNA-helicase_DEAD-box_CS"/>
</dbReference>
<dbReference type="InterPro" id="IPR023554">
    <property type="entry name" value="RNA_helicase_ATP-dep_RhlB"/>
</dbReference>
<dbReference type="InterPro" id="IPR001650">
    <property type="entry name" value="Helicase_C-like"/>
</dbReference>
<evidence type="ECO:0000256" key="5">
    <source>
        <dbReference type="ARBA" id="ARBA00022840"/>
    </source>
</evidence>
<dbReference type="InterPro" id="IPR014014">
    <property type="entry name" value="RNA_helicase_DEAD_Q_motif"/>
</dbReference>
<dbReference type="PROSITE" id="PS51194">
    <property type="entry name" value="HELICASE_CTER"/>
    <property type="match status" value="1"/>
</dbReference>
<dbReference type="CDD" id="cd18787">
    <property type="entry name" value="SF2_C_DEAD"/>
    <property type="match status" value="1"/>
</dbReference>
<keyword evidence="14" id="KW-1185">Reference proteome</keyword>
<dbReference type="PANTHER" id="PTHR47959:SF10">
    <property type="entry name" value="ATP-DEPENDENT RNA HELICASE RHLB"/>
    <property type="match status" value="1"/>
</dbReference>
<dbReference type="PANTHER" id="PTHR47959">
    <property type="entry name" value="ATP-DEPENDENT RNA HELICASE RHLE-RELATED"/>
    <property type="match status" value="1"/>
</dbReference>
<feature type="compositionally biased region" description="Low complexity" evidence="9">
    <location>
        <begin position="506"/>
        <end position="531"/>
    </location>
</feature>
<dbReference type="InterPro" id="IPR011545">
    <property type="entry name" value="DEAD/DEAH_box_helicase_dom"/>
</dbReference>
<reference evidence="14" key="1">
    <citation type="submission" date="2018-04" db="EMBL/GenBank/DDBJ databases">
        <authorList>
            <person name="Watanabe M."/>
            <person name="Kojima H."/>
        </authorList>
    </citation>
    <scope>NUCLEOTIDE SEQUENCE [LARGE SCALE GENOMIC DNA]</scope>
    <source>
        <strain evidence="14">Dysh456</strain>
    </source>
</reference>
<evidence type="ECO:0000259" key="12">
    <source>
        <dbReference type="PROSITE" id="PS51195"/>
    </source>
</evidence>
<keyword evidence="3 7" id="KW-0378">Hydrolase</keyword>
<dbReference type="PROSITE" id="PS51192">
    <property type="entry name" value="HELICASE_ATP_BIND_1"/>
    <property type="match status" value="1"/>
</dbReference>
<dbReference type="CDD" id="cd00268">
    <property type="entry name" value="DEADc"/>
    <property type="match status" value="1"/>
</dbReference>
<dbReference type="RefSeq" id="WP_126539781.1">
    <property type="nucleotide sequence ID" value="NZ_AP018560.1"/>
</dbReference>
<accession>A0A2Z6E8U6</accession>
<evidence type="ECO:0000313" key="14">
    <source>
        <dbReference type="Proteomes" id="UP000270530"/>
    </source>
</evidence>
<dbReference type="EMBL" id="AP018560">
    <property type="protein sequence ID" value="BBD81251.1"/>
    <property type="molecule type" value="Genomic_DNA"/>
</dbReference>
<evidence type="ECO:0000256" key="1">
    <source>
        <dbReference type="ARBA" id="ARBA00022490"/>
    </source>
</evidence>
<sequence length="544" mass="60117">MSQTVLTDTYFRQFDLHPSLQQGLDEAGFVRCTPIQALTLPVALAGRDVAGQAQTGTGKTCAFLVALMNRLLTRPAAPDRKDGDPRALVIAPTRELAIQIDKDARSIGRHTGLKIALIYGGVDYDKQRQQLREGCDIVIATPGRLLDYYKQHVFGLDSVEVMVVDEADRMFDLGFIKDVRYIFRRLPPRERRQVLLFSATLSHRVLELAYEHMHEAEKLVVETDNVTADRVRQRVYFPAKEEKLPLLLNLIERERPARSIVFVNTKMAAERVTERLKKQGHRVGALSGDVPQLKRQKLLQRFQDGQLDILVCTDVAARGLHIPAVSHVFNYDLPQDAEDYVHRIGRTARLGAEGDAISFACDLYAMSLPEIEAYIGQKIPVATIEPELLVMPKPREMDAAFAADTAADSAAFGDKVAPRTPAGRPGPRPRPRKNIADAPRPTPATAETAAPAPAPAPAGEDGPARKRRRRGGRGRRRPEAETPAVQAAQGPARPAREERRPPPAEPAAAKPAQRPSRQVAATAPRPAAKKPGFFRRLARLFTGR</sequence>
<keyword evidence="6 7" id="KW-0694">RNA-binding</keyword>
<feature type="compositionally biased region" description="Basic residues" evidence="9">
    <location>
        <begin position="465"/>
        <end position="476"/>
    </location>
</feature>
<comment type="function">
    <text evidence="7">DEAD-box RNA helicase involved in RNA degradation. Has RNA-dependent ATPase activity and unwinds double-stranded RNA.</text>
</comment>
<dbReference type="PROSITE" id="PS00039">
    <property type="entry name" value="DEAD_ATP_HELICASE"/>
    <property type="match status" value="1"/>
</dbReference>
<dbReference type="GO" id="GO:0016887">
    <property type="term" value="F:ATP hydrolysis activity"/>
    <property type="evidence" value="ECO:0007669"/>
    <property type="project" value="RHEA"/>
</dbReference>
<gene>
    <name evidence="7" type="primary">rhlB</name>
    <name evidence="13" type="ORF">ALSL_2627</name>
</gene>
<dbReference type="Pfam" id="PF00271">
    <property type="entry name" value="Helicase_C"/>
    <property type="match status" value="1"/>
</dbReference>
<evidence type="ECO:0000256" key="6">
    <source>
        <dbReference type="ARBA" id="ARBA00022884"/>
    </source>
</evidence>
<feature type="region of interest" description="Disordered" evidence="9">
    <location>
        <begin position="411"/>
        <end position="534"/>
    </location>
</feature>
<evidence type="ECO:0000256" key="2">
    <source>
        <dbReference type="ARBA" id="ARBA00022741"/>
    </source>
</evidence>
<dbReference type="InterPro" id="IPR050079">
    <property type="entry name" value="DEAD_box_RNA_helicase"/>
</dbReference>
<dbReference type="GO" id="GO:0003723">
    <property type="term" value="F:RNA binding"/>
    <property type="evidence" value="ECO:0007669"/>
    <property type="project" value="UniProtKB-UniRule"/>
</dbReference>
<feature type="compositionally biased region" description="Low complexity" evidence="9">
    <location>
        <begin position="411"/>
        <end position="425"/>
    </location>
</feature>
<dbReference type="OrthoDB" id="9805696at2"/>
<feature type="domain" description="Helicase ATP-binding" evidence="10">
    <location>
        <begin position="40"/>
        <end position="219"/>
    </location>
</feature>
<evidence type="ECO:0000256" key="8">
    <source>
        <dbReference type="PROSITE-ProRule" id="PRU00552"/>
    </source>
</evidence>
<keyword evidence="4 7" id="KW-0347">Helicase</keyword>
<keyword evidence="1 7" id="KW-0963">Cytoplasm</keyword>
<feature type="domain" description="Helicase C-terminal" evidence="11">
    <location>
        <begin position="243"/>
        <end position="392"/>
    </location>
</feature>
<dbReference type="Pfam" id="PF00270">
    <property type="entry name" value="DEAD"/>
    <property type="match status" value="1"/>
</dbReference>
<evidence type="ECO:0000259" key="11">
    <source>
        <dbReference type="PROSITE" id="PS51194"/>
    </source>
</evidence>
<dbReference type="InterPro" id="IPR027417">
    <property type="entry name" value="P-loop_NTPase"/>
</dbReference>
<dbReference type="EC" id="3.6.4.13" evidence="7"/>
<dbReference type="GO" id="GO:0003724">
    <property type="term" value="F:RNA helicase activity"/>
    <property type="evidence" value="ECO:0007669"/>
    <property type="project" value="UniProtKB-UniRule"/>
</dbReference>
<organism evidence="13 14">
    <name type="scientific">Aerosticca soli</name>
    <dbReference type="NCBI Taxonomy" id="2010829"/>
    <lineage>
        <taxon>Bacteria</taxon>
        <taxon>Pseudomonadati</taxon>
        <taxon>Pseudomonadota</taxon>
        <taxon>Gammaproteobacteria</taxon>
        <taxon>Lysobacterales</taxon>
        <taxon>Rhodanobacteraceae</taxon>
        <taxon>Aerosticca</taxon>
    </lineage>
</organism>
<dbReference type="AlphaFoldDB" id="A0A2Z6E8U6"/>
<dbReference type="GO" id="GO:0006401">
    <property type="term" value="P:RNA catabolic process"/>
    <property type="evidence" value="ECO:0007669"/>
    <property type="project" value="UniProtKB-UniRule"/>
</dbReference>
<dbReference type="GO" id="GO:0005829">
    <property type="term" value="C:cytosol"/>
    <property type="evidence" value="ECO:0007669"/>
    <property type="project" value="TreeGrafter"/>
</dbReference>
<evidence type="ECO:0000256" key="7">
    <source>
        <dbReference type="HAMAP-Rule" id="MF_00661"/>
    </source>
</evidence>
<dbReference type="Gene3D" id="3.40.50.300">
    <property type="entry name" value="P-loop containing nucleotide triphosphate hydrolases"/>
    <property type="match status" value="2"/>
</dbReference>
<dbReference type="Proteomes" id="UP000270530">
    <property type="component" value="Chromosome"/>
</dbReference>
<dbReference type="PROSITE" id="PS51195">
    <property type="entry name" value="Q_MOTIF"/>
    <property type="match status" value="1"/>
</dbReference>
<dbReference type="SUPFAM" id="SSF52540">
    <property type="entry name" value="P-loop containing nucleoside triphosphate hydrolases"/>
    <property type="match status" value="1"/>
</dbReference>
<proteinExistence type="inferred from homology"/>
<dbReference type="GO" id="GO:0005524">
    <property type="term" value="F:ATP binding"/>
    <property type="evidence" value="ECO:0007669"/>
    <property type="project" value="UniProtKB-UniRule"/>
</dbReference>
<feature type="compositionally biased region" description="Low complexity" evidence="9">
    <location>
        <begin position="436"/>
        <end position="461"/>
    </location>
</feature>
<comment type="subcellular location">
    <subcellularLocation>
        <location evidence="7">Cytoplasm</location>
    </subcellularLocation>
</comment>
<dbReference type="KEGG" id="rbd:ALSL_2627"/>
<keyword evidence="2 7" id="KW-0547">Nucleotide-binding</keyword>
<feature type="short sequence motif" description="Q motif" evidence="8">
    <location>
        <begin position="9"/>
        <end position="37"/>
    </location>
</feature>